<evidence type="ECO:0000313" key="2">
    <source>
        <dbReference type="Proteomes" id="UP000821865"/>
    </source>
</evidence>
<reference evidence="1" key="1">
    <citation type="submission" date="2020-05" db="EMBL/GenBank/DDBJ databases">
        <title>Large-scale comparative analyses of tick genomes elucidate their genetic diversity and vector capacities.</title>
        <authorList>
            <person name="Jia N."/>
            <person name="Wang J."/>
            <person name="Shi W."/>
            <person name="Du L."/>
            <person name="Sun Y."/>
            <person name="Zhan W."/>
            <person name="Jiang J."/>
            <person name="Wang Q."/>
            <person name="Zhang B."/>
            <person name="Ji P."/>
            <person name="Sakyi L.B."/>
            <person name="Cui X."/>
            <person name="Yuan T."/>
            <person name="Jiang B."/>
            <person name="Yang W."/>
            <person name="Lam T.T.-Y."/>
            <person name="Chang Q."/>
            <person name="Ding S."/>
            <person name="Wang X."/>
            <person name="Zhu J."/>
            <person name="Ruan X."/>
            <person name="Zhao L."/>
            <person name="Wei J."/>
            <person name="Que T."/>
            <person name="Du C."/>
            <person name="Cheng J."/>
            <person name="Dai P."/>
            <person name="Han X."/>
            <person name="Huang E."/>
            <person name="Gao Y."/>
            <person name="Liu J."/>
            <person name="Shao H."/>
            <person name="Ye R."/>
            <person name="Li L."/>
            <person name="Wei W."/>
            <person name="Wang X."/>
            <person name="Wang C."/>
            <person name="Yang T."/>
            <person name="Huo Q."/>
            <person name="Li W."/>
            <person name="Guo W."/>
            <person name="Chen H."/>
            <person name="Zhou L."/>
            <person name="Ni X."/>
            <person name="Tian J."/>
            <person name="Zhou Y."/>
            <person name="Sheng Y."/>
            <person name="Liu T."/>
            <person name="Pan Y."/>
            <person name="Xia L."/>
            <person name="Li J."/>
            <person name="Zhao F."/>
            <person name="Cao W."/>
        </authorList>
    </citation>
    <scope>NUCLEOTIDE SEQUENCE</scope>
    <source>
        <strain evidence="1">Dsil-2018</strain>
    </source>
</reference>
<sequence length="192" mass="21066">MQSRVHRLILSFASCPRWISPAGNMTGLLLLRLSQIFDYPHRCHHRASSDDAFLAVTSANPKCPSGVRRFYTNKEADAFNIATAEACTEYAIHGSAVDTICGHRSGEEYAHVKAGVANISKVEMANLTHKIFLCMGKPCIVIHNIDVSDSLVNGSVGIPPQVETRCREETVEGSHMLNNNQIEADESNETIV</sequence>
<comment type="caution">
    <text evidence="1">The sequence shown here is derived from an EMBL/GenBank/DDBJ whole genome shotgun (WGS) entry which is preliminary data.</text>
</comment>
<dbReference type="EMBL" id="CM023470">
    <property type="protein sequence ID" value="KAH7978327.1"/>
    <property type="molecule type" value="Genomic_DNA"/>
</dbReference>
<evidence type="ECO:0000313" key="1">
    <source>
        <dbReference type="EMBL" id="KAH7978327.1"/>
    </source>
</evidence>
<organism evidence="1 2">
    <name type="scientific">Dermacentor silvarum</name>
    <name type="common">Tick</name>
    <dbReference type="NCBI Taxonomy" id="543639"/>
    <lineage>
        <taxon>Eukaryota</taxon>
        <taxon>Metazoa</taxon>
        <taxon>Ecdysozoa</taxon>
        <taxon>Arthropoda</taxon>
        <taxon>Chelicerata</taxon>
        <taxon>Arachnida</taxon>
        <taxon>Acari</taxon>
        <taxon>Parasitiformes</taxon>
        <taxon>Ixodida</taxon>
        <taxon>Ixodoidea</taxon>
        <taxon>Ixodidae</taxon>
        <taxon>Rhipicephalinae</taxon>
        <taxon>Dermacentor</taxon>
    </lineage>
</organism>
<keyword evidence="2" id="KW-1185">Reference proteome</keyword>
<proteinExistence type="predicted"/>
<protein>
    <submittedName>
        <fullName evidence="1">Uncharacterized protein</fullName>
    </submittedName>
</protein>
<accession>A0ACB8DUM8</accession>
<gene>
    <name evidence="1" type="ORF">HPB49_005197</name>
</gene>
<dbReference type="Proteomes" id="UP000821865">
    <property type="component" value="Chromosome 1"/>
</dbReference>
<name>A0ACB8DUM8_DERSI</name>